<accession>A0A8T0QVH3</accession>
<comment type="caution">
    <text evidence="1">The sequence shown here is derived from an EMBL/GenBank/DDBJ whole genome shotgun (WGS) entry which is preliminary data.</text>
</comment>
<dbReference type="Proteomes" id="UP000823388">
    <property type="component" value="Chromosome 6N"/>
</dbReference>
<dbReference type="AlphaFoldDB" id="A0A8T0QVH3"/>
<keyword evidence="2" id="KW-1185">Reference proteome</keyword>
<dbReference type="EMBL" id="CM029048">
    <property type="protein sequence ID" value="KAG2577050.1"/>
    <property type="molecule type" value="Genomic_DNA"/>
</dbReference>
<proteinExistence type="predicted"/>
<evidence type="ECO:0000313" key="2">
    <source>
        <dbReference type="Proteomes" id="UP000823388"/>
    </source>
</evidence>
<protein>
    <submittedName>
        <fullName evidence="1">Uncharacterized protein</fullName>
    </submittedName>
</protein>
<name>A0A8T0QVH3_PANVG</name>
<organism evidence="1 2">
    <name type="scientific">Panicum virgatum</name>
    <name type="common">Blackwell switchgrass</name>
    <dbReference type="NCBI Taxonomy" id="38727"/>
    <lineage>
        <taxon>Eukaryota</taxon>
        <taxon>Viridiplantae</taxon>
        <taxon>Streptophyta</taxon>
        <taxon>Embryophyta</taxon>
        <taxon>Tracheophyta</taxon>
        <taxon>Spermatophyta</taxon>
        <taxon>Magnoliopsida</taxon>
        <taxon>Liliopsida</taxon>
        <taxon>Poales</taxon>
        <taxon>Poaceae</taxon>
        <taxon>PACMAD clade</taxon>
        <taxon>Panicoideae</taxon>
        <taxon>Panicodae</taxon>
        <taxon>Paniceae</taxon>
        <taxon>Panicinae</taxon>
        <taxon>Panicum</taxon>
        <taxon>Panicum sect. Hiantes</taxon>
    </lineage>
</organism>
<reference evidence="1" key="1">
    <citation type="submission" date="2020-05" db="EMBL/GenBank/DDBJ databases">
        <title>WGS assembly of Panicum virgatum.</title>
        <authorList>
            <person name="Lovell J.T."/>
            <person name="Jenkins J."/>
            <person name="Shu S."/>
            <person name="Juenger T.E."/>
            <person name="Schmutz J."/>
        </authorList>
    </citation>
    <scope>NUCLEOTIDE SEQUENCE</scope>
    <source>
        <strain evidence="1">AP13</strain>
    </source>
</reference>
<gene>
    <name evidence="1" type="ORF">PVAP13_6NG048100</name>
</gene>
<sequence>MGATPSVIVTANAPQPTNQPDLKGVLDQELGRAMEGNKVVQGVLEEGEKRCLPAKGKAEESIAAAAASSPAAVLTFLMRPLSLLRHAAHGCAGYLGGLASRLKVKRPAAAAADAAAAACQPQQEEGTVEAAAVVTEEEVVVVQVRSRGLKEGRGGNGGKHHK</sequence>
<evidence type="ECO:0000313" key="1">
    <source>
        <dbReference type="EMBL" id="KAG2577050.1"/>
    </source>
</evidence>